<evidence type="ECO:0000256" key="4">
    <source>
        <dbReference type="ARBA" id="ARBA00019465"/>
    </source>
</evidence>
<evidence type="ECO:0000259" key="11">
    <source>
        <dbReference type="Pfam" id="PF02558"/>
    </source>
</evidence>
<keyword evidence="14" id="KW-1185">Reference proteome</keyword>
<dbReference type="NCBIfam" id="TIGR00745">
    <property type="entry name" value="apbA_panE"/>
    <property type="match status" value="1"/>
</dbReference>
<keyword evidence="5 10" id="KW-0566">Pantothenate biosynthesis</keyword>
<dbReference type="Pfam" id="PF02558">
    <property type="entry name" value="ApbA"/>
    <property type="match status" value="1"/>
</dbReference>
<evidence type="ECO:0000313" key="13">
    <source>
        <dbReference type="EMBL" id="MFC3702133.1"/>
    </source>
</evidence>
<evidence type="ECO:0000256" key="3">
    <source>
        <dbReference type="ARBA" id="ARBA00013014"/>
    </source>
</evidence>
<dbReference type="RefSeq" id="WP_290281545.1">
    <property type="nucleotide sequence ID" value="NZ_JAUFQI010000001.1"/>
</dbReference>
<dbReference type="EC" id="1.1.1.169" evidence="3 10"/>
<evidence type="ECO:0000256" key="1">
    <source>
        <dbReference type="ARBA" id="ARBA00004994"/>
    </source>
</evidence>
<name>A0ABV7WVP2_9GAMM</name>
<evidence type="ECO:0000256" key="10">
    <source>
        <dbReference type="RuleBase" id="RU362068"/>
    </source>
</evidence>
<evidence type="ECO:0000259" key="12">
    <source>
        <dbReference type="Pfam" id="PF08546"/>
    </source>
</evidence>
<dbReference type="Gene3D" id="3.40.50.720">
    <property type="entry name" value="NAD(P)-binding Rossmann-like Domain"/>
    <property type="match status" value="1"/>
</dbReference>
<evidence type="ECO:0000256" key="7">
    <source>
        <dbReference type="ARBA" id="ARBA00023002"/>
    </source>
</evidence>
<sequence>MKQTIHSLIVGPGAIGSLLCAHIQAHSTVWVHPHKPAMSLANEVLSKESVPLNWQLLDNPQQPIDLIWVCSKANHSEQTASKLLTLHNNAQAILLHNGLGPQQALNKKFPGRIIYGMTTNAAFKASNGLFQQTAFGQTFLGYPHQVAPQSAAWLETITSWPGNLSFYKVANIESALWKKLAINAIVNPLTAFYQIKNGELLKSQYQSTINKMCKEIEQVALKERQSLPTPLINTVNEVIELTAQNYSSMNRDFHYKRTTELEFILGFLLNRAQKHAIEIPTIEYWYQKIDALQMQCSED</sequence>
<evidence type="ECO:0000256" key="6">
    <source>
        <dbReference type="ARBA" id="ARBA00022857"/>
    </source>
</evidence>
<dbReference type="InterPro" id="IPR013332">
    <property type="entry name" value="KPR_N"/>
</dbReference>
<dbReference type="Gene3D" id="1.10.1040.10">
    <property type="entry name" value="N-(1-d-carboxylethyl)-l-norvaline Dehydrogenase, domain 2"/>
    <property type="match status" value="1"/>
</dbReference>
<dbReference type="SUPFAM" id="SSF48179">
    <property type="entry name" value="6-phosphogluconate dehydrogenase C-terminal domain-like"/>
    <property type="match status" value="1"/>
</dbReference>
<accession>A0ABV7WVP2</accession>
<gene>
    <name evidence="13" type="ORF">ACFOND_10805</name>
</gene>
<dbReference type="Pfam" id="PF08546">
    <property type="entry name" value="ApbA_C"/>
    <property type="match status" value="1"/>
</dbReference>
<comment type="pathway">
    <text evidence="1 10">Cofactor biosynthesis; (R)-pantothenate biosynthesis; (R)-pantoate from 3-methyl-2-oxobutanoate: step 2/2.</text>
</comment>
<evidence type="ECO:0000256" key="9">
    <source>
        <dbReference type="ARBA" id="ARBA00048793"/>
    </source>
</evidence>
<dbReference type="InterPro" id="IPR013328">
    <property type="entry name" value="6PGD_dom2"/>
</dbReference>
<evidence type="ECO:0000256" key="2">
    <source>
        <dbReference type="ARBA" id="ARBA00007870"/>
    </source>
</evidence>
<evidence type="ECO:0000256" key="8">
    <source>
        <dbReference type="ARBA" id="ARBA00032024"/>
    </source>
</evidence>
<evidence type="ECO:0000313" key="14">
    <source>
        <dbReference type="Proteomes" id="UP001595710"/>
    </source>
</evidence>
<evidence type="ECO:0000256" key="5">
    <source>
        <dbReference type="ARBA" id="ARBA00022655"/>
    </source>
</evidence>
<comment type="caution">
    <text evidence="13">The sequence shown here is derived from an EMBL/GenBank/DDBJ whole genome shotgun (WGS) entry which is preliminary data.</text>
</comment>
<protein>
    <recommendedName>
        <fullName evidence="4 10">2-dehydropantoate 2-reductase</fullName>
        <ecNumber evidence="3 10">1.1.1.169</ecNumber>
    </recommendedName>
    <alternativeName>
        <fullName evidence="8 10">Ketopantoate reductase</fullName>
    </alternativeName>
</protein>
<organism evidence="13 14">
    <name type="scientific">Reinekea marina</name>
    <dbReference type="NCBI Taxonomy" id="1310421"/>
    <lineage>
        <taxon>Bacteria</taxon>
        <taxon>Pseudomonadati</taxon>
        <taxon>Pseudomonadota</taxon>
        <taxon>Gammaproteobacteria</taxon>
        <taxon>Oceanospirillales</taxon>
        <taxon>Saccharospirillaceae</taxon>
        <taxon>Reinekea</taxon>
    </lineage>
</organism>
<dbReference type="EMBL" id="JBHRYN010000012">
    <property type="protein sequence ID" value="MFC3702133.1"/>
    <property type="molecule type" value="Genomic_DNA"/>
</dbReference>
<dbReference type="PANTHER" id="PTHR43765:SF2">
    <property type="entry name" value="2-DEHYDROPANTOATE 2-REDUCTASE"/>
    <property type="match status" value="1"/>
</dbReference>
<dbReference type="SUPFAM" id="SSF51735">
    <property type="entry name" value="NAD(P)-binding Rossmann-fold domains"/>
    <property type="match status" value="1"/>
</dbReference>
<dbReference type="InterPro" id="IPR003710">
    <property type="entry name" value="ApbA"/>
</dbReference>
<comment type="catalytic activity">
    <reaction evidence="9 10">
        <text>(R)-pantoate + NADP(+) = 2-dehydropantoate + NADPH + H(+)</text>
        <dbReference type="Rhea" id="RHEA:16233"/>
        <dbReference type="ChEBI" id="CHEBI:11561"/>
        <dbReference type="ChEBI" id="CHEBI:15378"/>
        <dbReference type="ChEBI" id="CHEBI:15980"/>
        <dbReference type="ChEBI" id="CHEBI:57783"/>
        <dbReference type="ChEBI" id="CHEBI:58349"/>
        <dbReference type="EC" id="1.1.1.169"/>
    </reaction>
</comment>
<reference evidence="14" key="1">
    <citation type="journal article" date="2019" name="Int. J. Syst. Evol. Microbiol.">
        <title>The Global Catalogue of Microorganisms (GCM) 10K type strain sequencing project: providing services to taxonomists for standard genome sequencing and annotation.</title>
        <authorList>
            <consortium name="The Broad Institute Genomics Platform"/>
            <consortium name="The Broad Institute Genome Sequencing Center for Infectious Disease"/>
            <person name="Wu L."/>
            <person name="Ma J."/>
        </authorList>
    </citation>
    <scope>NUCLEOTIDE SEQUENCE [LARGE SCALE GENOMIC DNA]</scope>
    <source>
        <strain evidence="14">CECT 8288</strain>
    </source>
</reference>
<dbReference type="PANTHER" id="PTHR43765">
    <property type="entry name" value="2-DEHYDROPANTOATE 2-REDUCTASE-RELATED"/>
    <property type="match status" value="1"/>
</dbReference>
<proteinExistence type="inferred from homology"/>
<dbReference type="InterPro" id="IPR013752">
    <property type="entry name" value="KPA_reductase"/>
</dbReference>
<dbReference type="InterPro" id="IPR008927">
    <property type="entry name" value="6-PGluconate_DH-like_C_sf"/>
</dbReference>
<feature type="domain" description="Ketopantoate reductase N-terminal" evidence="11">
    <location>
        <begin position="8"/>
        <end position="142"/>
    </location>
</feature>
<comment type="function">
    <text evidence="10">Catalyzes the NADPH-dependent reduction of ketopantoate into pantoic acid.</text>
</comment>
<keyword evidence="7 10" id="KW-0560">Oxidoreductase</keyword>
<dbReference type="Proteomes" id="UP001595710">
    <property type="component" value="Unassembled WGS sequence"/>
</dbReference>
<dbReference type="InterPro" id="IPR036291">
    <property type="entry name" value="NAD(P)-bd_dom_sf"/>
</dbReference>
<comment type="similarity">
    <text evidence="2 10">Belongs to the ketopantoate reductase family.</text>
</comment>
<feature type="domain" description="Ketopantoate reductase C-terminal" evidence="12">
    <location>
        <begin position="171"/>
        <end position="292"/>
    </location>
</feature>
<dbReference type="InterPro" id="IPR050838">
    <property type="entry name" value="Ketopantoate_reductase"/>
</dbReference>
<keyword evidence="6 10" id="KW-0521">NADP</keyword>